<dbReference type="GO" id="GO:0140096">
    <property type="term" value="F:catalytic activity, acting on a protein"/>
    <property type="evidence" value="ECO:0007669"/>
    <property type="project" value="UniProtKB-ARBA"/>
</dbReference>
<comment type="function">
    <text evidence="8 9">Required for the first step of histidine biosynthesis. May allow the feedback regulation of ATP phosphoribosyltransferase activity by histidine.</text>
</comment>
<dbReference type="GO" id="GO:0004821">
    <property type="term" value="F:histidine-tRNA ligase activity"/>
    <property type="evidence" value="ECO:0007669"/>
    <property type="project" value="TreeGrafter"/>
</dbReference>
<evidence type="ECO:0000256" key="1">
    <source>
        <dbReference type="ARBA" id="ARBA00004496"/>
    </source>
</evidence>
<comment type="caution">
    <text evidence="12">The sequence shown here is derived from an EMBL/GenBank/DDBJ whole genome shotgun (WGS) entry which is preliminary data.</text>
</comment>
<keyword evidence="12" id="KW-0808">Transferase</keyword>
<evidence type="ECO:0000256" key="10">
    <source>
        <dbReference type="PIRSR" id="PIRSR001549-1"/>
    </source>
</evidence>
<keyword evidence="12" id="KW-0328">Glycosyltransferase</keyword>
<keyword evidence="13" id="KW-1185">Reference proteome</keyword>
<proteinExistence type="inferred from homology"/>
<organism evidence="12 13">
    <name type="scientific">Lederbergia citrisecunda</name>
    <dbReference type="NCBI Taxonomy" id="2833583"/>
    <lineage>
        <taxon>Bacteria</taxon>
        <taxon>Bacillati</taxon>
        <taxon>Bacillota</taxon>
        <taxon>Bacilli</taxon>
        <taxon>Bacillales</taxon>
        <taxon>Bacillaceae</taxon>
        <taxon>Lederbergia</taxon>
    </lineage>
</organism>
<reference evidence="12 13" key="1">
    <citation type="submission" date="2021-05" db="EMBL/GenBank/DDBJ databases">
        <title>Novel Bacillus species.</title>
        <authorList>
            <person name="Liu G."/>
        </authorList>
    </citation>
    <scope>NUCLEOTIDE SEQUENCE [LARGE SCALE GENOMIC DNA]</scope>
    <source>
        <strain evidence="12 13">FJAT-49732</strain>
    </source>
</reference>
<evidence type="ECO:0000313" key="13">
    <source>
        <dbReference type="Proteomes" id="UP000682713"/>
    </source>
</evidence>
<dbReference type="EMBL" id="JAGYPJ010000001">
    <property type="protein sequence ID" value="MBS4198281.1"/>
    <property type="molecule type" value="Genomic_DNA"/>
</dbReference>
<dbReference type="Pfam" id="PF13393">
    <property type="entry name" value="tRNA-synt_His"/>
    <property type="match status" value="1"/>
</dbReference>
<dbReference type="GO" id="GO:0000105">
    <property type="term" value="P:L-histidine biosynthetic process"/>
    <property type="evidence" value="ECO:0007669"/>
    <property type="project" value="UniProtKB-UniRule"/>
</dbReference>
<feature type="binding site" evidence="10">
    <location>
        <begin position="76"/>
        <end position="78"/>
    </location>
    <ligand>
        <name>L-histidine</name>
        <dbReference type="ChEBI" id="CHEBI:57595"/>
    </ligand>
</feature>
<dbReference type="PANTHER" id="PTHR43707:SF6">
    <property type="entry name" value="ATP PHOSPHORIBOSYLTRANSFERASE REGULATORY SUBUNIT"/>
    <property type="match status" value="1"/>
</dbReference>
<dbReference type="Gene3D" id="3.30.930.10">
    <property type="entry name" value="Bira Bifunctional Protein, Domain 2"/>
    <property type="match status" value="1"/>
</dbReference>
<protein>
    <recommendedName>
        <fullName evidence="4 9">ATP phosphoribosyltransferase regulatory subunit</fullName>
    </recommendedName>
</protein>
<dbReference type="SUPFAM" id="SSF55681">
    <property type="entry name" value="Class II aaRS and biotin synthetases"/>
    <property type="match status" value="1"/>
</dbReference>
<accession>A0A942THQ2</accession>
<comment type="subcellular location">
    <subcellularLocation>
        <location evidence="1 9">Cytoplasm</location>
    </subcellularLocation>
</comment>
<comment type="pathway">
    <text evidence="2 9">Amino-acid biosynthesis; L-histidine biosynthesis; L-histidine from 5-phospho-alpha-D-ribose 1-diphosphate: step 1/9.</text>
</comment>
<gene>
    <name evidence="9" type="primary">hisZ</name>
    <name evidence="12" type="ORF">KHA93_01225</name>
</gene>
<dbReference type="AlphaFoldDB" id="A0A942THQ2"/>
<keyword evidence="7 9" id="KW-0368">Histidine biosynthesis</keyword>
<dbReference type="Proteomes" id="UP000682713">
    <property type="component" value="Unassembled WGS sequence"/>
</dbReference>
<comment type="subunit">
    <text evidence="9">Heteromultimer composed of HisG and HisZ subunits.</text>
</comment>
<dbReference type="InterPro" id="IPR041715">
    <property type="entry name" value="HisRS-like_core"/>
</dbReference>
<keyword evidence="6 9" id="KW-0028">Amino-acid biosynthesis</keyword>
<dbReference type="RefSeq" id="WP_213109056.1">
    <property type="nucleotide sequence ID" value="NZ_JAGYPJ010000001.1"/>
</dbReference>
<dbReference type="GO" id="GO:0005737">
    <property type="term" value="C:cytoplasm"/>
    <property type="evidence" value="ECO:0007669"/>
    <property type="project" value="UniProtKB-SubCell"/>
</dbReference>
<dbReference type="InterPro" id="IPR004516">
    <property type="entry name" value="HisRS/HisZ"/>
</dbReference>
<comment type="similarity">
    <text evidence="3 9">Belongs to the class-II aminoacyl-tRNA synthetase family. HisZ subfamily.</text>
</comment>
<dbReference type="InterPro" id="IPR004517">
    <property type="entry name" value="HisZ"/>
</dbReference>
<dbReference type="HAMAP" id="MF_00125">
    <property type="entry name" value="HisZ"/>
    <property type="match status" value="1"/>
</dbReference>
<feature type="binding site" evidence="10">
    <location>
        <position position="113"/>
    </location>
    <ligand>
        <name>L-histidine</name>
        <dbReference type="ChEBI" id="CHEBI:57595"/>
    </ligand>
</feature>
<comment type="miscellaneous">
    <text evidence="9">This function is generally fulfilled by the C-terminal part of HisG, which is missing in some bacteria such as this one.</text>
</comment>
<dbReference type="PIRSF" id="PIRSF001549">
    <property type="entry name" value="His-tRNA_synth"/>
    <property type="match status" value="1"/>
</dbReference>
<evidence type="ECO:0000256" key="5">
    <source>
        <dbReference type="ARBA" id="ARBA00022490"/>
    </source>
</evidence>
<dbReference type="InterPro" id="IPR045864">
    <property type="entry name" value="aa-tRNA-synth_II/BPL/LPL"/>
</dbReference>
<feature type="binding site" evidence="10">
    <location>
        <begin position="261"/>
        <end position="262"/>
    </location>
    <ligand>
        <name>L-histidine</name>
        <dbReference type="ChEBI" id="CHEBI:57595"/>
    </ligand>
</feature>
<evidence type="ECO:0000256" key="6">
    <source>
        <dbReference type="ARBA" id="ARBA00022605"/>
    </source>
</evidence>
<evidence type="ECO:0000256" key="4">
    <source>
        <dbReference type="ARBA" id="ARBA00020397"/>
    </source>
</evidence>
<keyword evidence="5 9" id="KW-0963">Cytoplasm</keyword>
<evidence type="ECO:0000259" key="11">
    <source>
        <dbReference type="Pfam" id="PF13393"/>
    </source>
</evidence>
<evidence type="ECO:0000256" key="2">
    <source>
        <dbReference type="ARBA" id="ARBA00004667"/>
    </source>
</evidence>
<evidence type="ECO:0000313" key="12">
    <source>
        <dbReference type="EMBL" id="MBS4198281.1"/>
    </source>
</evidence>
<evidence type="ECO:0000256" key="7">
    <source>
        <dbReference type="ARBA" id="ARBA00023102"/>
    </source>
</evidence>
<dbReference type="PANTHER" id="PTHR43707">
    <property type="entry name" value="HISTIDYL-TRNA SYNTHETASE"/>
    <property type="match status" value="1"/>
</dbReference>
<feature type="domain" description="Class II Histidinyl-tRNA synthetase (HisRS)-like catalytic core" evidence="11">
    <location>
        <begin position="18"/>
        <end position="306"/>
    </location>
</feature>
<evidence type="ECO:0000256" key="8">
    <source>
        <dbReference type="ARBA" id="ARBA00025246"/>
    </source>
</evidence>
<dbReference type="GO" id="GO:0006427">
    <property type="term" value="P:histidyl-tRNA aminoacylation"/>
    <property type="evidence" value="ECO:0007669"/>
    <property type="project" value="TreeGrafter"/>
</dbReference>
<dbReference type="GO" id="GO:0016757">
    <property type="term" value="F:glycosyltransferase activity"/>
    <property type="evidence" value="ECO:0007669"/>
    <property type="project" value="UniProtKB-KW"/>
</dbReference>
<feature type="binding site" evidence="10">
    <location>
        <position position="117"/>
    </location>
    <ligand>
        <name>L-histidine</name>
        <dbReference type="ChEBI" id="CHEBI:57595"/>
    </ligand>
</feature>
<name>A0A942THQ2_9BACI</name>
<evidence type="ECO:0000256" key="3">
    <source>
        <dbReference type="ARBA" id="ARBA00005539"/>
    </source>
</evidence>
<sequence>MFLPAGSKDEMGISLNNRFHVMEKFRKVTKMRGYKPISTPVIEYASTFTNEFIDMKLQDMMKWFNGEGEIEVLRPDWTTAIARALSSQEKKPQKWAYQGSIFKRNMPGVEYHQIGVEILHYPELMGESECLLMAQSFLMESGVGTCVIELGHTEIYESLVAELQLSKGDAERLRQAMHDKKKDEVYQIAISYSDKEKAAELASLVDAFGPIDIIAEYEERWKNRENVLGTLQHIKKLANILKQSGSGEILVDLGRVKNLPYYSGLMFRGFLQSSGAVCFSGGRYDRLYEQFGKSISAVGVALEVEVLAAQVQESDSLEKVCIIANEESLAFAENVRKSFQNCIVDVQAEPVNIRDYDMVYEIKKLNGEFKVIER</sequence>
<evidence type="ECO:0000256" key="9">
    <source>
        <dbReference type="HAMAP-Rule" id="MF_00125"/>
    </source>
</evidence>